<reference evidence="2 3" key="1">
    <citation type="submission" date="2018-08" db="EMBL/GenBank/DDBJ databases">
        <title>Genome and evolution of the arbuscular mycorrhizal fungus Diversispora epigaea (formerly Glomus versiforme) and its bacterial endosymbionts.</title>
        <authorList>
            <person name="Sun X."/>
            <person name="Fei Z."/>
            <person name="Harrison M."/>
        </authorList>
    </citation>
    <scope>NUCLEOTIDE SEQUENCE [LARGE SCALE GENOMIC DNA]</scope>
    <source>
        <strain evidence="2 3">IT104</strain>
    </source>
</reference>
<dbReference type="InterPro" id="IPR006597">
    <property type="entry name" value="Sel1-like"/>
</dbReference>
<dbReference type="InterPro" id="IPR011009">
    <property type="entry name" value="Kinase-like_dom_sf"/>
</dbReference>
<dbReference type="GO" id="GO:0007165">
    <property type="term" value="P:signal transduction"/>
    <property type="evidence" value="ECO:0007669"/>
    <property type="project" value="TreeGrafter"/>
</dbReference>
<evidence type="ECO:0000259" key="1">
    <source>
        <dbReference type="PROSITE" id="PS50011"/>
    </source>
</evidence>
<organism evidence="2 3">
    <name type="scientific">Diversispora epigaea</name>
    <dbReference type="NCBI Taxonomy" id="1348612"/>
    <lineage>
        <taxon>Eukaryota</taxon>
        <taxon>Fungi</taxon>
        <taxon>Fungi incertae sedis</taxon>
        <taxon>Mucoromycota</taxon>
        <taxon>Glomeromycotina</taxon>
        <taxon>Glomeromycetes</taxon>
        <taxon>Diversisporales</taxon>
        <taxon>Diversisporaceae</taxon>
        <taxon>Diversispora</taxon>
    </lineage>
</organism>
<protein>
    <recommendedName>
        <fullName evidence="1">Protein kinase domain-containing protein</fullName>
    </recommendedName>
</protein>
<dbReference type="Gene3D" id="1.10.510.10">
    <property type="entry name" value="Transferase(Phosphotransferase) domain 1"/>
    <property type="match status" value="1"/>
</dbReference>
<accession>A0A397G995</accession>
<dbReference type="OrthoDB" id="10261027at2759"/>
<gene>
    <name evidence="2" type="ORF">Glove_641g14</name>
</gene>
<dbReference type="GO" id="GO:0005737">
    <property type="term" value="C:cytoplasm"/>
    <property type="evidence" value="ECO:0007669"/>
    <property type="project" value="TreeGrafter"/>
</dbReference>
<dbReference type="AlphaFoldDB" id="A0A397G995"/>
<dbReference type="GO" id="GO:0004672">
    <property type="term" value="F:protein kinase activity"/>
    <property type="evidence" value="ECO:0007669"/>
    <property type="project" value="InterPro"/>
</dbReference>
<feature type="domain" description="Protein kinase" evidence="1">
    <location>
        <begin position="1"/>
        <end position="245"/>
    </location>
</feature>
<dbReference type="SMART" id="SM00220">
    <property type="entry name" value="S_TKc"/>
    <property type="match status" value="1"/>
</dbReference>
<dbReference type="InterPro" id="IPR050167">
    <property type="entry name" value="Ser_Thr_protein_kinase"/>
</dbReference>
<comment type="caution">
    <text evidence="2">The sequence shown here is derived from an EMBL/GenBank/DDBJ whole genome shotgun (WGS) entry which is preliminary data.</text>
</comment>
<dbReference type="PANTHER" id="PTHR23257:SF964">
    <property type="entry name" value="CHROMOSOME UNDETERMINED SCAFFOLD_50, WHOLE GENOME SHOTGUN SEQUENCE"/>
    <property type="match status" value="1"/>
</dbReference>
<name>A0A397G995_9GLOM</name>
<dbReference type="Proteomes" id="UP000266861">
    <property type="component" value="Unassembled WGS sequence"/>
</dbReference>
<dbReference type="SUPFAM" id="SSF56112">
    <property type="entry name" value="Protein kinase-like (PK-like)"/>
    <property type="match status" value="1"/>
</dbReference>
<dbReference type="InterPro" id="IPR000719">
    <property type="entry name" value="Prot_kinase_dom"/>
</dbReference>
<dbReference type="PROSITE" id="PS50011">
    <property type="entry name" value="PROTEIN_KINASE_DOM"/>
    <property type="match status" value="1"/>
</dbReference>
<dbReference type="STRING" id="1348612.A0A397G995"/>
<dbReference type="SUPFAM" id="SSF81901">
    <property type="entry name" value="HCP-like"/>
    <property type="match status" value="1"/>
</dbReference>
<keyword evidence="3" id="KW-1185">Reference proteome</keyword>
<dbReference type="Pfam" id="PF08238">
    <property type="entry name" value="Sel1"/>
    <property type="match status" value="2"/>
</dbReference>
<dbReference type="GO" id="GO:0005524">
    <property type="term" value="F:ATP binding"/>
    <property type="evidence" value="ECO:0007669"/>
    <property type="project" value="InterPro"/>
</dbReference>
<dbReference type="InterPro" id="IPR011990">
    <property type="entry name" value="TPR-like_helical_dom_sf"/>
</dbReference>
<dbReference type="Gene3D" id="1.25.40.10">
    <property type="entry name" value="Tetratricopeptide repeat domain"/>
    <property type="match status" value="1"/>
</dbReference>
<dbReference type="PANTHER" id="PTHR23257">
    <property type="entry name" value="SERINE-THREONINE PROTEIN KINASE"/>
    <property type="match status" value="1"/>
</dbReference>
<dbReference type="InterPro" id="IPR001245">
    <property type="entry name" value="Ser-Thr/Tyr_kinase_cat_dom"/>
</dbReference>
<evidence type="ECO:0000313" key="3">
    <source>
        <dbReference type="Proteomes" id="UP000266861"/>
    </source>
</evidence>
<dbReference type="EMBL" id="PQFF01000532">
    <property type="protein sequence ID" value="RHZ45956.1"/>
    <property type="molecule type" value="Genomic_DNA"/>
</dbReference>
<dbReference type="Pfam" id="PF07714">
    <property type="entry name" value="PK_Tyr_Ser-Thr"/>
    <property type="match status" value="1"/>
</dbReference>
<evidence type="ECO:0000313" key="2">
    <source>
        <dbReference type="EMBL" id="RHZ45956.1"/>
    </source>
</evidence>
<sequence length="305" mass="35856">MEQLFLFCLEFAEDRNGSTHKVFEEEDETFQWFLKSAEEEDNDGKNYLEYCYRNGIGTAKDEERAFQCYYHGVETTRDEEKAFQWYLKSAKVLRYMKDGNLLNFLQQNKSLPWKERVWLMNSFIRGLKIIHSHTHDNLKFIRLGDLGLCRPVDLILSSKTYGVLPYVAPEVYTQASDICSVGIIMWVISTRKIRFEEDLYDPELAIAIFNGYRPKIHKGTTQCWHNNPSECPSAEKSFVMLEKWIIYLNCIEKSEFSNSDHESLDYLKNALTFLNADQEMQNIDSESLCKEITWSSTHRISKHHS</sequence>
<proteinExistence type="predicted"/>